<dbReference type="InterPro" id="IPR043472">
    <property type="entry name" value="Macro_dom-like"/>
</dbReference>
<dbReference type="EMBL" id="GECZ01023635">
    <property type="protein sequence ID" value="JAS46134.1"/>
    <property type="molecule type" value="Transcribed_RNA"/>
</dbReference>
<feature type="non-terminal residue" evidence="1">
    <location>
        <position position="117"/>
    </location>
</feature>
<feature type="non-terminal residue" evidence="1">
    <location>
        <position position="1"/>
    </location>
</feature>
<gene>
    <name evidence="1" type="ORF">g.4826</name>
</gene>
<accession>A0A1B6F7L1</accession>
<protein>
    <recommendedName>
        <fullName evidence="2">Macro domain-containing protein</fullName>
    </recommendedName>
</protein>
<dbReference type="Gene3D" id="3.40.220.10">
    <property type="entry name" value="Leucine Aminopeptidase, subunit E, domain 1"/>
    <property type="match status" value="1"/>
</dbReference>
<dbReference type="AlphaFoldDB" id="A0A1B6F7L1"/>
<evidence type="ECO:0000313" key="1">
    <source>
        <dbReference type="EMBL" id="JAS46134.1"/>
    </source>
</evidence>
<proteinExistence type="predicted"/>
<evidence type="ECO:0008006" key="2">
    <source>
        <dbReference type="Google" id="ProtNLM"/>
    </source>
</evidence>
<sequence>DLKSDKLTCQKVSQEGACIYSLITKDSYCGKPTIEDCNDAFAYLTQDFKAKRLKKLICSPMGCVRDMIPPEQFAMNIVAFHQETGASVSVVCYDQVSQRELRRGLSHQEFILKLKES</sequence>
<reference evidence="1" key="1">
    <citation type="submission" date="2015-11" db="EMBL/GenBank/DDBJ databases">
        <title>De novo transcriptome assembly of four potential Pierce s Disease insect vectors from Arizona vineyards.</title>
        <authorList>
            <person name="Tassone E.E."/>
        </authorList>
    </citation>
    <scope>NUCLEOTIDE SEQUENCE</scope>
</reference>
<organism evidence="1">
    <name type="scientific">Cuerna arida</name>
    <dbReference type="NCBI Taxonomy" id="1464854"/>
    <lineage>
        <taxon>Eukaryota</taxon>
        <taxon>Metazoa</taxon>
        <taxon>Ecdysozoa</taxon>
        <taxon>Arthropoda</taxon>
        <taxon>Hexapoda</taxon>
        <taxon>Insecta</taxon>
        <taxon>Pterygota</taxon>
        <taxon>Neoptera</taxon>
        <taxon>Paraneoptera</taxon>
        <taxon>Hemiptera</taxon>
        <taxon>Auchenorrhyncha</taxon>
        <taxon>Membracoidea</taxon>
        <taxon>Cicadellidae</taxon>
        <taxon>Cicadellinae</taxon>
        <taxon>Proconiini</taxon>
        <taxon>Cuerna</taxon>
    </lineage>
</organism>
<name>A0A1B6F7L1_9HEMI</name>